<name>A8IC01_AZOC5</name>
<dbReference type="AlphaFoldDB" id="A8IC01"/>
<keyword evidence="4 7" id="KW-0808">Transferase</keyword>
<reference evidence="7 8" key="4">
    <citation type="journal article" date="2009" name="Appl. Environ. Microbiol.">
        <title>Comparative genome-wide transcriptional profiling of Azorhizobium caulinodans ORS571 grown under free-living and symbiotic conditions.</title>
        <authorList>
            <person name="Tsukada S."/>
            <person name="Aono T."/>
            <person name="Akiba N."/>
            <person name="Lee KB."/>
            <person name="Liu CT."/>
            <person name="Toyazaki H."/>
            <person name="Oyaizu H."/>
        </authorList>
    </citation>
    <scope>NUCLEOTIDE SEQUENCE [LARGE SCALE GENOMIC DNA]</scope>
    <source>
        <strain evidence="8">ATCC 43989 / DSM 5975 / JCM 20966 / LMG 6465 / NBRC 14845 / NCIMB 13405 / ORS 571</strain>
    </source>
</reference>
<evidence type="ECO:0000256" key="2">
    <source>
        <dbReference type="ARBA" id="ARBA00008954"/>
    </source>
</evidence>
<dbReference type="Proteomes" id="UP000000270">
    <property type="component" value="Chromosome"/>
</dbReference>
<dbReference type="InterPro" id="IPR015422">
    <property type="entry name" value="PyrdxlP-dep_Trfase_small"/>
</dbReference>
<dbReference type="InterPro" id="IPR005814">
    <property type="entry name" value="Aminotrans_3"/>
</dbReference>
<comment type="cofactor">
    <cofactor evidence="1">
        <name>pyridoxal 5'-phosphate</name>
        <dbReference type="ChEBI" id="CHEBI:597326"/>
    </cofactor>
</comment>
<dbReference type="eggNOG" id="COG0161">
    <property type="taxonomic scope" value="Bacteria"/>
</dbReference>
<sequence length="521" mass="55617">MLLFSAVPAGTPRGSMPGHACGSAEAGRQGRRAACLERGRTAGMVGQAQAVRGVPPVSVFANSTAHWRHLDAAHHLHPFSDTKGLNAEGVRVITRAEGVYIFDSEGNRILDGMSGLWCSAVGHGRHAIVDAIADQLRQLDYYNTFFKTTHPGAAELAAAIAQVAPEGFERVFFTSGGSEAVDTVIRMVRHYWAAVGKPGKHIFIARKNAYHGSTIGGASLGGMAPMHAQGGLPIPGIVHVQQPYWWGEGGNMSPEEFGLFAAQEVARAIDEAGPENVAAFIGEPIQGAGGVIIPPSTYWPEVQKICRERDVLLVSDEVICGFGRTGEWFGCQHMGVQPDLITFAKGVTSGYFPLGGVIVGERVAEGLIEQGGEFHHGYTYSGHPGGCAAALATLKIMHEEDLVARVKCEIGPYLQERWLPLANHPLVGEARMVGLIGALELTPHKETRAKFPGEVGTVGLIARDISFREGLVMRAVRDSLILAPPFTLSEEEADDLIATVGRVLDQTLAVVRDRGLMGPPL</sequence>
<keyword evidence="5 6" id="KW-0663">Pyridoxal phosphate</keyword>
<dbReference type="GO" id="GO:0030170">
    <property type="term" value="F:pyridoxal phosphate binding"/>
    <property type="evidence" value="ECO:0007669"/>
    <property type="project" value="InterPro"/>
</dbReference>
<dbReference type="Pfam" id="PF00202">
    <property type="entry name" value="Aminotran_3"/>
    <property type="match status" value="1"/>
</dbReference>
<dbReference type="InterPro" id="IPR015424">
    <property type="entry name" value="PyrdxlP-dep_Trfase"/>
</dbReference>
<accession>A8IC01</accession>
<protein>
    <submittedName>
        <fullName evidence="7">Aminotransferase</fullName>
    </submittedName>
</protein>
<dbReference type="KEGG" id="azc:AZC_3142"/>
<dbReference type="InterPro" id="IPR015421">
    <property type="entry name" value="PyrdxlP-dep_Trfase_major"/>
</dbReference>
<dbReference type="HOGENOM" id="CLU_016922_4_1_5"/>
<evidence type="ECO:0000256" key="5">
    <source>
        <dbReference type="ARBA" id="ARBA00022898"/>
    </source>
</evidence>
<evidence type="ECO:0000313" key="7">
    <source>
        <dbReference type="EMBL" id="BAF89140.1"/>
    </source>
</evidence>
<keyword evidence="8" id="KW-1185">Reference proteome</keyword>
<dbReference type="Gene3D" id="3.90.1150.10">
    <property type="entry name" value="Aspartate Aminotransferase, domain 1"/>
    <property type="match status" value="1"/>
</dbReference>
<dbReference type="PROSITE" id="PS00600">
    <property type="entry name" value="AA_TRANSFER_CLASS_3"/>
    <property type="match status" value="1"/>
</dbReference>
<dbReference type="PANTHER" id="PTHR43094">
    <property type="entry name" value="AMINOTRANSFERASE"/>
    <property type="match status" value="1"/>
</dbReference>
<reference evidence="7 8" key="3">
    <citation type="journal article" date="2008" name="BMC Genomics">
        <title>The genome of the versatile nitrogen fixer Azorhizobium caulinodans ORS571.</title>
        <authorList>
            <person name="Lee KB."/>
            <person name="Backer P.D."/>
            <person name="Aono T."/>
            <person name="Liu CT."/>
            <person name="Suzuki S."/>
            <person name="Suzuki T."/>
            <person name="Kaneko T."/>
            <person name="Yamada M."/>
            <person name="Tabata S."/>
            <person name="Kupfer D.M."/>
            <person name="Najar F.Z."/>
            <person name="Wiley G.B."/>
            <person name="Roe B."/>
            <person name="Binnewies T.T."/>
            <person name="Ussery D.W."/>
            <person name="D'Haeze W."/>
            <person name="Herder J.D."/>
            <person name="Gevers D."/>
            <person name="Vereecke D."/>
            <person name="Holsters M."/>
            <person name="Oyaizu H."/>
        </authorList>
    </citation>
    <scope>NUCLEOTIDE SEQUENCE [LARGE SCALE GENOMIC DNA]</scope>
    <source>
        <strain evidence="8">ATCC 43989 / DSM 5975 / JCM 20966 / LMG 6465 / NBRC 14845 / NCIMB 13405 / ORS 571</strain>
    </source>
</reference>
<dbReference type="InterPro" id="IPR049704">
    <property type="entry name" value="Aminotrans_3_PPA_site"/>
</dbReference>
<dbReference type="CDD" id="cd00610">
    <property type="entry name" value="OAT_like"/>
    <property type="match status" value="1"/>
</dbReference>
<evidence type="ECO:0000313" key="8">
    <source>
        <dbReference type="Proteomes" id="UP000000270"/>
    </source>
</evidence>
<reference evidence="7 8" key="6">
    <citation type="journal article" date="2011" name="Appl. Environ. Microbiol.">
        <title>Involvement of the azorhizobial chromosome partition gene (parA) in the onset of bacteroid differentiation during Sesbania rostrata stem nodule development.</title>
        <authorList>
            <person name="Liu CT."/>
            <person name="Lee KB."/>
            <person name="Wang YS."/>
            <person name="Peng MH."/>
            <person name="Lee KT."/>
            <person name="Suzuki S."/>
            <person name="Suzuki T."/>
            <person name="Oyaizu H."/>
        </authorList>
    </citation>
    <scope>NUCLEOTIDE SEQUENCE [LARGE SCALE GENOMIC DNA]</scope>
    <source>
        <strain evidence="8">ATCC 43989 / DSM 5975 / JCM 20966 / LMG 6465 / NBRC 14845 / NCIMB 13405 / ORS 571</strain>
    </source>
</reference>
<dbReference type="Gene3D" id="3.40.640.10">
    <property type="entry name" value="Type I PLP-dependent aspartate aminotransferase-like (Major domain)"/>
    <property type="match status" value="1"/>
</dbReference>
<dbReference type="FunFam" id="3.40.640.10:FF:000014">
    <property type="entry name" value="Adenosylmethionine-8-amino-7-oxononanoate aminotransferase, probable"/>
    <property type="match status" value="1"/>
</dbReference>
<dbReference type="EMBL" id="AP009384">
    <property type="protein sequence ID" value="BAF89140.1"/>
    <property type="molecule type" value="Genomic_DNA"/>
</dbReference>
<evidence type="ECO:0000256" key="6">
    <source>
        <dbReference type="RuleBase" id="RU003560"/>
    </source>
</evidence>
<reference evidence="8" key="2">
    <citation type="submission" date="2007-04" db="EMBL/GenBank/DDBJ databases">
        <title>Complete genome sequence of the nitrogen-fixing bacterium Azorhizobium caulinodans ORS571.</title>
        <authorList>
            <person name="Lee K.B."/>
            <person name="Backer P.D."/>
            <person name="Aono T."/>
            <person name="Liu C.T."/>
            <person name="Suzuki S."/>
            <person name="Suzuki T."/>
            <person name="Kaneko T."/>
            <person name="Yamada M."/>
            <person name="Tabata S."/>
            <person name="Kupfer D.M."/>
            <person name="Najar F.Z."/>
            <person name="Wiley G.B."/>
            <person name="Roe B."/>
            <person name="Binnewies T."/>
            <person name="Ussery D."/>
            <person name="Vereecke D."/>
            <person name="Gevers D."/>
            <person name="Holsters M."/>
            <person name="Oyaizu H."/>
        </authorList>
    </citation>
    <scope>NUCLEOTIDE SEQUENCE [LARGE SCALE GENOMIC DNA]</scope>
    <source>
        <strain evidence="8">ATCC 43989 / DSM 5975 / JCM 20966 / LMG 6465 / NBRC 14845 / NCIMB 13405 / ORS 571</strain>
    </source>
</reference>
<dbReference type="NCBIfam" id="NF005682">
    <property type="entry name" value="PRK07480.1"/>
    <property type="match status" value="1"/>
</dbReference>
<reference evidence="7 8" key="5">
    <citation type="journal article" date="2010" name="Appl. Environ. Microbiol.">
        <title>phrR-like gene praR of Azorhizobium caulinodans ORS571 is essential for symbiosis with Sesbania rostrata and is involved in expression of reb genes.</title>
        <authorList>
            <person name="Akiba N."/>
            <person name="Aono T."/>
            <person name="Toyazaki H."/>
            <person name="Sato S."/>
            <person name="Oyaizu H."/>
        </authorList>
    </citation>
    <scope>NUCLEOTIDE SEQUENCE [LARGE SCALE GENOMIC DNA]</scope>
    <source>
        <strain evidence="8">ATCC 43989 / DSM 5975 / JCM 20966 / LMG 6465 / NBRC 14845 / NCIMB 13405 / ORS 571</strain>
    </source>
</reference>
<reference evidence="7 8" key="1">
    <citation type="journal article" date="2007" name="Appl. Environ. Microbiol.">
        <title>Rhizobial factors required for stem nodule maturation and maintenance in Sesbania rostrata-Azorhizobium caulinodans ORS571 symbiosis.</title>
        <authorList>
            <person name="Suzuki S."/>
            <person name="Aono T."/>
            <person name="Lee KB."/>
            <person name="Suzuki T."/>
            <person name="Liu CT."/>
            <person name="Miwa H."/>
            <person name="Wakao S."/>
            <person name="Iki T."/>
            <person name="Oyaizu H."/>
        </authorList>
    </citation>
    <scope>NUCLEOTIDE SEQUENCE [LARGE SCALE GENOMIC DNA]</scope>
    <source>
        <strain evidence="8">ATCC 43989 / DSM 5975 / JCM 20966 / LMG 6465 / NBRC 14845 / NCIMB 13405 / ORS 571</strain>
    </source>
</reference>
<gene>
    <name evidence="7" type="ordered locus">AZC_3142</name>
</gene>
<proteinExistence type="inferred from homology"/>
<dbReference type="SUPFAM" id="SSF53383">
    <property type="entry name" value="PLP-dependent transferases"/>
    <property type="match status" value="1"/>
</dbReference>
<dbReference type="PANTHER" id="PTHR43094:SF1">
    <property type="entry name" value="AMINOTRANSFERASE CLASS-III"/>
    <property type="match status" value="1"/>
</dbReference>
<dbReference type="STRING" id="438753.AZC_3142"/>
<evidence type="ECO:0000256" key="3">
    <source>
        <dbReference type="ARBA" id="ARBA00022576"/>
    </source>
</evidence>
<keyword evidence="3 7" id="KW-0032">Aminotransferase</keyword>
<evidence type="ECO:0000256" key="4">
    <source>
        <dbReference type="ARBA" id="ARBA00022679"/>
    </source>
</evidence>
<dbReference type="GO" id="GO:0008483">
    <property type="term" value="F:transaminase activity"/>
    <property type="evidence" value="ECO:0007669"/>
    <property type="project" value="UniProtKB-KW"/>
</dbReference>
<comment type="similarity">
    <text evidence="2 6">Belongs to the class-III pyridoxal-phosphate-dependent aminotransferase family.</text>
</comment>
<evidence type="ECO:0000256" key="1">
    <source>
        <dbReference type="ARBA" id="ARBA00001933"/>
    </source>
</evidence>
<organism evidence="7 8">
    <name type="scientific">Azorhizobium caulinodans (strain ATCC 43989 / DSM 5975 / JCM 20966 / LMG 6465 / NBRC 14845 / NCIMB 13405 / ORS 571)</name>
    <dbReference type="NCBI Taxonomy" id="438753"/>
    <lineage>
        <taxon>Bacteria</taxon>
        <taxon>Pseudomonadati</taxon>
        <taxon>Pseudomonadota</taxon>
        <taxon>Alphaproteobacteria</taxon>
        <taxon>Hyphomicrobiales</taxon>
        <taxon>Xanthobacteraceae</taxon>
        <taxon>Azorhizobium</taxon>
    </lineage>
</organism>